<reference evidence="2" key="1">
    <citation type="submission" date="2018-06" db="EMBL/GenBank/DDBJ databases">
        <authorList>
            <person name="Zhirakovskaya E."/>
        </authorList>
    </citation>
    <scope>NUCLEOTIDE SEQUENCE</scope>
</reference>
<feature type="transmembrane region" description="Helical" evidence="1">
    <location>
        <begin position="70"/>
        <end position="95"/>
    </location>
</feature>
<feature type="transmembrane region" description="Helical" evidence="1">
    <location>
        <begin position="192"/>
        <end position="212"/>
    </location>
</feature>
<evidence type="ECO:0000313" key="2">
    <source>
        <dbReference type="EMBL" id="VAW59003.1"/>
    </source>
</evidence>
<name>A0A3B0X3N4_9ZZZZ</name>
<sequence length="332" mass="38134">MSYAHLYSPNQHVANCMKASLWNILSAAPHRLFFFSGAVQLILPLLIWLIELTGRYTSLWPPIQTVIPATWAHGFVMIYAIFIFFIAGFLMTVFPRWMNGEPVKKEAYIAAFFWLNAGVIIFELSLFYNLTSVFSGIVIFLFGWIYTLYILYQSFKSSAAKNRHYETVILLALICGSAGLGSYAWWIYSGNWLFLELSGDIGFWLYLLPTLFSVSHRMLPFFSKSVIDDYTIFQPAITLWIFLAGCITHFLLLQLQLQGWLFIADIPMAAVALLHSVRWQLHRSFKDRLLAVLHMAFFWLFIGMALFSIQSLVLLISGEYIFDKAPLHAISI</sequence>
<feature type="transmembrane region" description="Helical" evidence="1">
    <location>
        <begin position="164"/>
        <end position="186"/>
    </location>
</feature>
<gene>
    <name evidence="2" type="ORF">MNBD_GAMMA11-250</name>
</gene>
<feature type="transmembrane region" description="Helical" evidence="1">
    <location>
        <begin position="133"/>
        <end position="152"/>
    </location>
</feature>
<feature type="non-terminal residue" evidence="2">
    <location>
        <position position="332"/>
    </location>
</feature>
<feature type="transmembrane region" description="Helical" evidence="1">
    <location>
        <begin position="289"/>
        <end position="316"/>
    </location>
</feature>
<dbReference type="InterPro" id="IPR010266">
    <property type="entry name" value="NnrS"/>
</dbReference>
<dbReference type="Pfam" id="PF05940">
    <property type="entry name" value="NnrS"/>
    <property type="match status" value="1"/>
</dbReference>
<feature type="transmembrane region" description="Helical" evidence="1">
    <location>
        <begin position="259"/>
        <end position="277"/>
    </location>
</feature>
<keyword evidence="1" id="KW-0812">Transmembrane</keyword>
<proteinExistence type="predicted"/>
<protein>
    <submittedName>
        <fullName evidence="2">NnrS protein involved in response to NO</fullName>
    </submittedName>
</protein>
<keyword evidence="1" id="KW-0472">Membrane</keyword>
<feature type="transmembrane region" description="Helical" evidence="1">
    <location>
        <begin position="107"/>
        <end position="127"/>
    </location>
</feature>
<keyword evidence="1" id="KW-1133">Transmembrane helix</keyword>
<feature type="transmembrane region" description="Helical" evidence="1">
    <location>
        <begin position="32"/>
        <end position="50"/>
    </location>
</feature>
<organism evidence="2">
    <name type="scientific">hydrothermal vent metagenome</name>
    <dbReference type="NCBI Taxonomy" id="652676"/>
    <lineage>
        <taxon>unclassified sequences</taxon>
        <taxon>metagenomes</taxon>
        <taxon>ecological metagenomes</taxon>
    </lineage>
</organism>
<dbReference type="EMBL" id="UOFG01000057">
    <property type="protein sequence ID" value="VAW59003.1"/>
    <property type="molecule type" value="Genomic_DNA"/>
</dbReference>
<feature type="transmembrane region" description="Helical" evidence="1">
    <location>
        <begin position="232"/>
        <end position="253"/>
    </location>
</feature>
<evidence type="ECO:0000256" key="1">
    <source>
        <dbReference type="SAM" id="Phobius"/>
    </source>
</evidence>
<accession>A0A3B0X3N4</accession>
<dbReference type="AlphaFoldDB" id="A0A3B0X3N4"/>